<organism evidence="1 2">
    <name type="scientific">Comamonas guangdongensis</name>
    <dbReference type="NCBI Taxonomy" id="510515"/>
    <lineage>
        <taxon>Bacteria</taxon>
        <taxon>Pseudomonadati</taxon>
        <taxon>Pseudomonadota</taxon>
        <taxon>Betaproteobacteria</taxon>
        <taxon>Burkholderiales</taxon>
        <taxon>Comamonadaceae</taxon>
        <taxon>Comamonas</taxon>
    </lineage>
</organism>
<evidence type="ECO:0000313" key="2">
    <source>
        <dbReference type="Proteomes" id="UP001561046"/>
    </source>
</evidence>
<reference evidence="1 2" key="1">
    <citation type="journal article" date="2013" name="Int. J. Syst. Evol. Microbiol.">
        <title>Comamonas guangdongensis sp. nov., isolated from subterranean forest sediment, and emended description of the genus Comamonas.</title>
        <authorList>
            <person name="Zhang J."/>
            <person name="Wang Y."/>
            <person name="Zhou S."/>
            <person name="Wu C."/>
            <person name="He J."/>
            <person name="Li F."/>
        </authorList>
    </citation>
    <scope>NUCLEOTIDE SEQUENCE [LARGE SCALE GENOMIC DNA]</scope>
    <source>
        <strain evidence="1 2">CCTCC AB2011133</strain>
    </source>
</reference>
<dbReference type="Proteomes" id="UP001561046">
    <property type="component" value="Unassembled WGS sequence"/>
</dbReference>
<accession>A0ABV3ZVW1</accession>
<name>A0ABV3ZVW1_9BURK</name>
<evidence type="ECO:0000313" key="1">
    <source>
        <dbReference type="EMBL" id="MEX8193251.1"/>
    </source>
</evidence>
<sequence>MPFTAQERQSLLAVKGIGPTVLKRLESLGYGSFNHLRQANALDIVAKAAALTGSSCWKNSPQARAAVQAAIDAARAQPGLKDDAPNA</sequence>
<gene>
    <name evidence="1" type="ORF">AB6724_10395</name>
</gene>
<keyword evidence="2" id="KW-1185">Reference proteome</keyword>
<dbReference type="EMBL" id="JBFYGN010000009">
    <property type="protein sequence ID" value="MEX8193251.1"/>
    <property type="molecule type" value="Genomic_DNA"/>
</dbReference>
<proteinExistence type="predicted"/>
<comment type="caution">
    <text evidence="1">The sequence shown here is derived from an EMBL/GenBank/DDBJ whole genome shotgun (WGS) entry which is preliminary data.</text>
</comment>
<dbReference type="RefSeq" id="WP_369338445.1">
    <property type="nucleotide sequence ID" value="NZ_JBFYGN010000009.1"/>
</dbReference>
<protein>
    <submittedName>
        <fullName evidence="1">Helix-hairpin-helix domain-containing protein</fullName>
    </submittedName>
</protein>